<feature type="transmembrane region" description="Helical" evidence="5">
    <location>
        <begin position="109"/>
        <end position="134"/>
    </location>
</feature>
<proteinExistence type="predicted"/>
<feature type="transmembrane region" description="Helical" evidence="5">
    <location>
        <begin position="21"/>
        <end position="47"/>
    </location>
</feature>
<keyword evidence="6" id="KW-0496">Mitochondrion</keyword>
<protein>
    <submittedName>
        <fullName evidence="6">Sec-independent protein translocase TatC</fullName>
    </submittedName>
</protein>
<gene>
    <name evidence="6" type="primary">tatC</name>
    <name evidence="6" type="ORF">CME10DT_Mp0028</name>
</gene>
<evidence type="ECO:0000256" key="1">
    <source>
        <dbReference type="ARBA" id="ARBA00004141"/>
    </source>
</evidence>
<keyword evidence="4 5" id="KW-0472">Membrane</keyword>
<accession>A0A679F978</accession>
<comment type="subcellular location">
    <subcellularLocation>
        <location evidence="1">Membrane</location>
        <topology evidence="1">Multi-pass membrane protein</topology>
    </subcellularLocation>
</comment>
<dbReference type="Pfam" id="PF00902">
    <property type="entry name" value="TatC"/>
    <property type="match status" value="1"/>
</dbReference>
<dbReference type="GeneID" id="3125679"/>
<geneLocation type="mitochondrion" evidence="6"/>
<dbReference type="HOGENOM" id="CLU_1043346_0_0_1"/>
<evidence type="ECO:0000256" key="5">
    <source>
        <dbReference type="SAM" id="Phobius"/>
    </source>
</evidence>
<feature type="transmembrane region" description="Helical" evidence="5">
    <location>
        <begin position="191"/>
        <end position="208"/>
    </location>
</feature>
<evidence type="ECO:0000313" key="6">
    <source>
        <dbReference type="EMBL" id="BBU60059.1"/>
    </source>
</evidence>
<organism evidence="6">
    <name type="scientific">Cyanidioschyzon merolae</name>
    <name type="common">Red alga</name>
    <dbReference type="NCBI Taxonomy" id="45157"/>
    <lineage>
        <taxon>Eukaryota</taxon>
        <taxon>Rhodophyta</taxon>
        <taxon>Bangiophyceae</taxon>
        <taxon>Cyanidiales</taxon>
        <taxon>Cyanidiaceae</taxon>
        <taxon>Cyanidioschyzon</taxon>
    </lineage>
</organism>
<keyword evidence="2 5" id="KW-0812">Transmembrane</keyword>
<keyword evidence="3 5" id="KW-1133">Transmembrane helix</keyword>
<feature type="transmembrane region" description="Helical" evidence="5">
    <location>
        <begin position="67"/>
        <end position="88"/>
    </location>
</feature>
<dbReference type="OMA" id="HFAPETI"/>
<name>A0A679F978_CYAME</name>
<dbReference type="EMBL" id="LC519602">
    <property type="protein sequence ID" value="BBU60059.1"/>
    <property type="molecule type" value="Genomic_DNA"/>
</dbReference>
<reference evidence="6" key="2">
    <citation type="submission" date="2020-01" db="EMBL/GenBank/DDBJ databases">
        <title>Re-sequencing of the mitochondrial genome of Cyanidioschyzon merolae 10D.</title>
        <authorList>
            <person name="Moriyama T."/>
            <person name="Mori-Moriyama N."/>
            <person name="Sato N."/>
        </authorList>
    </citation>
    <scope>NUCLEOTIDE SEQUENCE</scope>
    <source>
        <strain evidence="6">10D-T</strain>
    </source>
</reference>
<reference evidence="6" key="1">
    <citation type="journal article" date="1998" name="Nucleic Acids Res.">
        <title>Structure and organization of the mitochondrial genome of the unicellular red alga Cyanidioschyzon merolae deduced from the complete nucleotide sequence.</title>
        <authorList>
            <person name="Ohta N."/>
            <person name="Sato N."/>
            <person name="Kuroiwa T."/>
        </authorList>
    </citation>
    <scope>NUCLEOTIDE SEQUENCE [LARGE SCALE GENOMIC DNA]</scope>
    <source>
        <strain evidence="6">10D-T</strain>
    </source>
</reference>
<dbReference type="RefSeq" id="NP_059376.1">
    <property type="nucleotide sequence ID" value="NC_000887.3"/>
</dbReference>
<evidence type="ECO:0000256" key="2">
    <source>
        <dbReference type="ARBA" id="ARBA00022692"/>
    </source>
</evidence>
<evidence type="ECO:0000256" key="3">
    <source>
        <dbReference type="ARBA" id="ARBA00022989"/>
    </source>
</evidence>
<dbReference type="InterPro" id="IPR002033">
    <property type="entry name" value="TatC"/>
</dbReference>
<feature type="transmembrane region" description="Helical" evidence="5">
    <location>
        <begin position="154"/>
        <end position="179"/>
    </location>
</feature>
<dbReference type="AlphaFoldDB" id="A0A679F978"/>
<dbReference type="GO" id="GO:0016020">
    <property type="term" value="C:membrane"/>
    <property type="evidence" value="ECO:0007669"/>
    <property type="project" value="UniProtKB-SubCell"/>
</dbReference>
<evidence type="ECO:0000256" key="4">
    <source>
        <dbReference type="ARBA" id="ARBA00023136"/>
    </source>
</evidence>
<sequence length="267" mass="32318">MNIYTNIRPIKLYLIELKYRFYYFLFGLLICSCIILYKIKTIFFVILSSLPKKELIATEIYEIFSNYLIIITNFSLLFCYPLIIYHLFSFFCNAWIKKEKQVFLHWVKIIIYVLLNNLIFTYSFFIPILSSFFYNLEQQNNIFMIHYEMKINNFIYWFFNNLLSFVNVYIFPLSLLVFSEKYRTIKLAKNYRRYLLLLNLMLSFLLSFDIISQLIILLLLCINYEIMIIINIFEKIKTISIFNLSLSSKGQDSAFSQHKYEFDSRKG</sequence>